<dbReference type="KEGG" id="beq:BEWA_008020"/>
<protein>
    <submittedName>
        <fullName evidence="2">Uncharacterized protein</fullName>
    </submittedName>
</protein>
<reference evidence="2 3" key="1">
    <citation type="journal article" date="2012" name="BMC Genomics">
        <title>Comparative genomic analysis and phylogenetic position of Theileria equi.</title>
        <authorList>
            <person name="Kappmeyer L.S."/>
            <person name="Thiagarajan M."/>
            <person name="Herndon D.R."/>
            <person name="Ramsay J.D."/>
            <person name="Caler E."/>
            <person name="Djikeng A."/>
            <person name="Gillespie J.J."/>
            <person name="Lau A.O."/>
            <person name="Roalson E.H."/>
            <person name="Silva J.C."/>
            <person name="Silva M.G."/>
            <person name="Suarez C.E."/>
            <person name="Ueti M.W."/>
            <person name="Nene V.M."/>
            <person name="Mealey R.H."/>
            <person name="Knowles D.P."/>
            <person name="Brayton K.A."/>
        </authorList>
    </citation>
    <scope>NUCLEOTIDE SEQUENCE [LARGE SCALE GENOMIC DNA]</scope>
    <source>
        <strain evidence="2 3">WA</strain>
    </source>
</reference>
<dbReference type="AlphaFoldDB" id="L0B0N4"/>
<evidence type="ECO:0000256" key="1">
    <source>
        <dbReference type="SAM" id="MobiDB-lite"/>
    </source>
</evidence>
<organism evidence="2 3">
    <name type="scientific">Theileria equi strain WA</name>
    <dbReference type="NCBI Taxonomy" id="1537102"/>
    <lineage>
        <taxon>Eukaryota</taxon>
        <taxon>Sar</taxon>
        <taxon>Alveolata</taxon>
        <taxon>Apicomplexa</taxon>
        <taxon>Aconoidasida</taxon>
        <taxon>Piroplasmida</taxon>
        <taxon>Theileriidae</taxon>
        <taxon>Theileria</taxon>
    </lineage>
</organism>
<evidence type="ECO:0000313" key="3">
    <source>
        <dbReference type="Proteomes" id="UP000031512"/>
    </source>
</evidence>
<dbReference type="VEuPathDB" id="PiroplasmaDB:BEWA_008020"/>
<keyword evidence="3" id="KW-1185">Reference proteome</keyword>
<proteinExistence type="predicted"/>
<dbReference type="EMBL" id="CP001670">
    <property type="protein sequence ID" value="AFZ81392.1"/>
    <property type="molecule type" value="Genomic_DNA"/>
</dbReference>
<feature type="region of interest" description="Disordered" evidence="1">
    <location>
        <begin position="89"/>
        <end position="110"/>
    </location>
</feature>
<accession>L0B0N4</accession>
<dbReference type="GeneID" id="15805620"/>
<gene>
    <name evidence="2" type="ORF">BEWA_008020</name>
</gene>
<evidence type="ECO:0000313" key="2">
    <source>
        <dbReference type="EMBL" id="AFZ81392.1"/>
    </source>
</evidence>
<dbReference type="Proteomes" id="UP000031512">
    <property type="component" value="Chromosome 3"/>
</dbReference>
<name>L0B0N4_THEEQ</name>
<dbReference type="RefSeq" id="XP_004831058.1">
    <property type="nucleotide sequence ID" value="XM_004831001.1"/>
</dbReference>
<sequence length="131" mass="14387">MKLLPTNEDYIFSYLPDKLEEGNIKAIGALIKGFSLNPSFTSHLEPVAKDQLNELLDTGSLEIKPPFVPPMELSGDGKNYNDEVKGTTEILNGANPETEVSSNEKEDSELRDNLIQNLSEVNASKTMFGAN</sequence>